<keyword evidence="2 6" id="KW-0812">Transmembrane</keyword>
<evidence type="ECO:0000256" key="2">
    <source>
        <dbReference type="ARBA" id="ARBA00022692"/>
    </source>
</evidence>
<dbReference type="Pfam" id="PF13103">
    <property type="entry name" value="TonB_2"/>
    <property type="match status" value="1"/>
</dbReference>
<evidence type="ECO:0000256" key="6">
    <source>
        <dbReference type="SAM" id="Phobius"/>
    </source>
</evidence>
<dbReference type="EMBL" id="CP029822">
    <property type="protein sequence ID" value="AZS51899.1"/>
    <property type="molecule type" value="Genomic_DNA"/>
</dbReference>
<accession>A0A451EQ00</accession>
<evidence type="ECO:0000256" key="1">
    <source>
        <dbReference type="ARBA" id="ARBA00004167"/>
    </source>
</evidence>
<keyword evidence="3 6" id="KW-1133">Transmembrane helix</keyword>
<dbReference type="AlphaFoldDB" id="A0A451EQ00"/>
<keyword evidence="4 6" id="KW-0472">Membrane</keyword>
<sequence length="336" mass="35882">MAKRLISSENYVIPVILAVGIELIVLVGLFYSWSSTPDIPPAKPTMIATLYELNSKSPATKQSSEKFAGESQKTKAKTTQEDQLASQLEDQKKIADARAKADAEAKKKADAKAKTDAEVKKKAEAKSKADAEAKKKAEAKAKADEAKKIADAKAKAEAKKKAEEKAKADAEAKKKADAKAKADAEAKKKADAKNKADAEAKKKADAARKAKEAKEAAALTDLLGDKVERAATKGDQVGNQVVGSLDDLVKQLVTDNWIVQGNPSPDTTVGLLIEMLPDGTITNVTISRSSGNTAFDNSAVTAARNVGRIPEIQKLDADTFNQLYRKRAFVFTAKGL</sequence>
<dbReference type="InterPro" id="IPR050972">
    <property type="entry name" value="SDr-like"/>
</dbReference>
<evidence type="ECO:0000313" key="8">
    <source>
        <dbReference type="Proteomes" id="UP000273143"/>
    </source>
</evidence>
<dbReference type="KEGG" id="emo:DM558_14490"/>
<dbReference type="GO" id="GO:0019534">
    <property type="term" value="F:toxin transmembrane transporter activity"/>
    <property type="evidence" value="ECO:0007669"/>
    <property type="project" value="InterPro"/>
</dbReference>
<comment type="subcellular location">
    <subcellularLocation>
        <location evidence="1">Membrane</location>
        <topology evidence="1">Single-pass membrane protein</topology>
    </subcellularLocation>
</comment>
<dbReference type="NCBIfam" id="TIGR01352">
    <property type="entry name" value="tonB_Cterm"/>
    <property type="match status" value="1"/>
</dbReference>
<evidence type="ECO:0000256" key="4">
    <source>
        <dbReference type="ARBA" id="ARBA00023136"/>
    </source>
</evidence>
<organism evidence="7 8">
    <name type="scientific">Entomomonas moraniae</name>
    <dbReference type="NCBI Taxonomy" id="2213226"/>
    <lineage>
        <taxon>Bacteria</taxon>
        <taxon>Pseudomonadati</taxon>
        <taxon>Pseudomonadota</taxon>
        <taxon>Gammaproteobacteria</taxon>
        <taxon>Pseudomonadales</taxon>
        <taxon>Pseudomonadaceae</taxon>
        <taxon>Entomomonas</taxon>
    </lineage>
</organism>
<name>A0A451EQ00_9GAMM</name>
<reference evidence="8" key="1">
    <citation type="submission" date="2018-06" db="EMBL/GenBank/DDBJ databases">
        <title>Complete genome of Pseudomonas insecticola strain QZS01.</title>
        <authorList>
            <person name="Wang J."/>
            <person name="Su Q."/>
        </authorList>
    </citation>
    <scope>NUCLEOTIDE SEQUENCE [LARGE SCALE GENOMIC DNA]</scope>
    <source>
        <strain evidence="8">QZS01</strain>
    </source>
</reference>
<dbReference type="PANTHER" id="PTHR34403">
    <property type="entry name" value="TOL-PAL SYSTEM PROTEIN TOLA"/>
    <property type="match status" value="1"/>
</dbReference>
<dbReference type="InterPro" id="IPR014161">
    <property type="entry name" value="Tol-Pal_TolA"/>
</dbReference>
<dbReference type="Gene3D" id="3.30.1150.10">
    <property type="match status" value="1"/>
</dbReference>
<dbReference type="GO" id="GO:0016020">
    <property type="term" value="C:membrane"/>
    <property type="evidence" value="ECO:0007669"/>
    <property type="project" value="UniProtKB-SubCell"/>
</dbReference>
<evidence type="ECO:0000256" key="5">
    <source>
        <dbReference type="SAM" id="MobiDB-lite"/>
    </source>
</evidence>
<dbReference type="InterPro" id="IPR006260">
    <property type="entry name" value="TonB/TolA_C"/>
</dbReference>
<dbReference type="NCBIfam" id="TIGR02794">
    <property type="entry name" value="tolA_full"/>
    <property type="match status" value="1"/>
</dbReference>
<feature type="transmembrane region" description="Helical" evidence="6">
    <location>
        <begin position="12"/>
        <end position="33"/>
    </location>
</feature>
<dbReference type="Proteomes" id="UP000273143">
    <property type="component" value="Chromosome"/>
</dbReference>
<dbReference type="SUPFAM" id="SSF74653">
    <property type="entry name" value="TolA/TonB C-terminal domain"/>
    <property type="match status" value="1"/>
</dbReference>
<proteinExistence type="predicted"/>
<feature type="region of interest" description="Disordered" evidence="5">
    <location>
        <begin position="59"/>
        <end position="131"/>
    </location>
</feature>
<dbReference type="PANTHER" id="PTHR34403:SF16">
    <property type="entry name" value="GLYCINE, ALANINE AND ASPARAGINE-RICH PROTEIN-LIKE"/>
    <property type="match status" value="1"/>
</dbReference>
<keyword evidence="8" id="KW-1185">Reference proteome</keyword>
<evidence type="ECO:0000256" key="3">
    <source>
        <dbReference type="ARBA" id="ARBA00022989"/>
    </source>
</evidence>
<evidence type="ECO:0000313" key="7">
    <source>
        <dbReference type="EMBL" id="AZS51899.1"/>
    </source>
</evidence>
<dbReference type="RefSeq" id="WP_127164574.1">
    <property type="nucleotide sequence ID" value="NZ_CP029822.1"/>
</dbReference>
<feature type="compositionally biased region" description="Basic and acidic residues" evidence="5">
    <location>
        <begin position="89"/>
        <end position="131"/>
    </location>
</feature>
<protein>
    <submittedName>
        <fullName evidence="7">Cell envelope integrity protein TolA</fullName>
    </submittedName>
</protein>
<dbReference type="GO" id="GO:0043213">
    <property type="term" value="P:bacteriocin transport"/>
    <property type="evidence" value="ECO:0007669"/>
    <property type="project" value="InterPro"/>
</dbReference>
<gene>
    <name evidence="7" type="primary">tolA</name>
    <name evidence="7" type="ORF">DM558_14490</name>
</gene>